<evidence type="ECO:0000259" key="7">
    <source>
        <dbReference type="PROSITE" id="PS50209"/>
    </source>
</evidence>
<comment type="caution">
    <text evidence="8">The sequence shown here is derived from an EMBL/GenBank/DDBJ whole genome shotgun (WGS) entry which is preliminary data.</text>
</comment>
<protein>
    <recommendedName>
        <fullName evidence="10">Caspase 2</fullName>
    </recommendedName>
</protein>
<evidence type="ECO:0000256" key="1">
    <source>
        <dbReference type="ARBA" id="ARBA00010134"/>
    </source>
</evidence>
<proteinExistence type="inferred from homology"/>
<dbReference type="PROSITE" id="PS01122">
    <property type="entry name" value="CASPASE_CYS"/>
    <property type="match status" value="1"/>
</dbReference>
<keyword evidence="4" id="KW-0788">Thiol protease</keyword>
<evidence type="ECO:0000256" key="3">
    <source>
        <dbReference type="ARBA" id="ARBA00022801"/>
    </source>
</evidence>
<dbReference type="PROSITE" id="PS01121">
    <property type="entry name" value="CASPASE_HIS"/>
    <property type="match status" value="1"/>
</dbReference>
<evidence type="ECO:0000313" key="9">
    <source>
        <dbReference type="Proteomes" id="UP000826234"/>
    </source>
</evidence>
<dbReference type="InterPro" id="IPR029030">
    <property type="entry name" value="Caspase-like_dom_sf"/>
</dbReference>
<dbReference type="PIRSF" id="PIRSF038001">
    <property type="entry name" value="Caspase_ICE"/>
    <property type="match status" value="1"/>
</dbReference>
<evidence type="ECO:0000256" key="4">
    <source>
        <dbReference type="ARBA" id="ARBA00022807"/>
    </source>
</evidence>
<keyword evidence="3" id="KW-0378">Hydrolase</keyword>
<dbReference type="PROSITE" id="PS50208">
    <property type="entry name" value="CASPASE_P20"/>
    <property type="match status" value="1"/>
</dbReference>
<evidence type="ECO:0000256" key="2">
    <source>
        <dbReference type="ARBA" id="ARBA00022670"/>
    </source>
</evidence>
<name>A0ABQ7TG59_PHRPL</name>
<organism evidence="8 9">
    <name type="scientific">Phrynosoma platyrhinos</name>
    <name type="common">Desert horned lizard</name>
    <dbReference type="NCBI Taxonomy" id="52577"/>
    <lineage>
        <taxon>Eukaryota</taxon>
        <taxon>Metazoa</taxon>
        <taxon>Chordata</taxon>
        <taxon>Craniata</taxon>
        <taxon>Vertebrata</taxon>
        <taxon>Euteleostomi</taxon>
        <taxon>Lepidosauria</taxon>
        <taxon>Squamata</taxon>
        <taxon>Bifurcata</taxon>
        <taxon>Unidentata</taxon>
        <taxon>Episquamata</taxon>
        <taxon>Toxicofera</taxon>
        <taxon>Iguania</taxon>
        <taxon>Phrynosomatidae</taxon>
        <taxon>Phrynosomatinae</taxon>
        <taxon>Phrynosoma</taxon>
    </lineage>
</organism>
<dbReference type="PANTHER" id="PTHR47901:SF7">
    <property type="entry name" value="CASPASE 2"/>
    <property type="match status" value="1"/>
</dbReference>
<comment type="similarity">
    <text evidence="1">Belongs to the peptidase C14A family.</text>
</comment>
<dbReference type="InterPro" id="IPR001309">
    <property type="entry name" value="Pept_C14_p20"/>
</dbReference>
<feature type="domain" description="Caspase family p20" evidence="6">
    <location>
        <begin position="127"/>
        <end position="251"/>
    </location>
</feature>
<dbReference type="InterPro" id="IPR015917">
    <property type="entry name" value="Pept_C14A"/>
</dbReference>
<evidence type="ECO:0008006" key="10">
    <source>
        <dbReference type="Google" id="ProtNLM"/>
    </source>
</evidence>
<feature type="domain" description="CARD" evidence="7">
    <location>
        <begin position="1"/>
        <end position="49"/>
    </location>
</feature>
<dbReference type="EMBL" id="JAIPUX010000439">
    <property type="protein sequence ID" value="KAH0628541.1"/>
    <property type="molecule type" value="Genomic_DNA"/>
</dbReference>
<evidence type="ECO:0000256" key="5">
    <source>
        <dbReference type="ARBA" id="ARBA00023145"/>
    </source>
</evidence>
<dbReference type="Pfam" id="PF00656">
    <property type="entry name" value="Peptidase_C14"/>
    <property type="match status" value="1"/>
</dbReference>
<dbReference type="InterPro" id="IPR016129">
    <property type="entry name" value="Caspase_his_AS"/>
</dbReference>
<dbReference type="Pfam" id="PF00619">
    <property type="entry name" value="CARD"/>
    <property type="match status" value="1"/>
</dbReference>
<reference evidence="8 9" key="1">
    <citation type="journal article" date="2022" name="Gigascience">
        <title>A chromosome-level genome assembly and annotation of the desert horned lizard, Phrynosoma platyrhinos, provides insight into chromosomal rearrangements among reptiles.</title>
        <authorList>
            <person name="Koochekian N."/>
            <person name="Ascanio A."/>
            <person name="Farleigh K."/>
            <person name="Card D.C."/>
            <person name="Schield D.R."/>
            <person name="Castoe T.A."/>
            <person name="Jezkova T."/>
        </authorList>
    </citation>
    <scope>NUCLEOTIDE SEQUENCE [LARGE SCALE GENOMIC DNA]</scope>
    <source>
        <strain evidence="8">NK-2021</strain>
    </source>
</reference>
<gene>
    <name evidence="8" type="ORF">JD844_009871</name>
</gene>
<accession>A0ABQ7TG59</accession>
<dbReference type="Gene3D" id="1.10.533.10">
    <property type="entry name" value="Death Domain, Fas"/>
    <property type="match status" value="1"/>
</dbReference>
<keyword evidence="5" id="KW-0865">Zymogen</keyword>
<evidence type="ECO:0000313" key="8">
    <source>
        <dbReference type="EMBL" id="KAH0628541.1"/>
    </source>
</evidence>
<dbReference type="InterPro" id="IPR011600">
    <property type="entry name" value="Pept_C14_caspase"/>
</dbReference>
<dbReference type="SMART" id="SM00115">
    <property type="entry name" value="CASc"/>
    <property type="match status" value="1"/>
</dbReference>
<dbReference type="InterPro" id="IPR033139">
    <property type="entry name" value="Caspase_cys_AS"/>
</dbReference>
<dbReference type="Proteomes" id="UP000826234">
    <property type="component" value="Unassembled WGS sequence"/>
</dbReference>
<dbReference type="PROSITE" id="PS50209">
    <property type="entry name" value="CARD"/>
    <property type="match status" value="1"/>
</dbReference>
<keyword evidence="2" id="KW-0645">Protease</keyword>
<dbReference type="PRINTS" id="PR00376">
    <property type="entry name" value="IL1BCENZYME"/>
</dbReference>
<dbReference type="InterPro" id="IPR002398">
    <property type="entry name" value="Pept_C14"/>
</dbReference>
<sequence length="311" mass="34914">MIQAKAGSFSQNIEFLNLLPKRGPTAFSAFCEALRETKQHHLEEMLLSTISSRSNGAAKLSHSCEESLSFPVHEVGIFQKRPRWNHAEPMEHSLDDADGPHYPQVIPCTPEFYHTHEHLAYKLKSHPRGLALILSNIHFNKETDLEFRSGGNVDNTALHMLFKHLGYRVIMQHDQTAQEMREELEKFSKLPAHREVDSCIVSLLSHGIEGGIYGIDGKLLQLQEIFRLFDNAHCPSLQNKPKMFFIQACRGGISGTHIHLPALLLPLPLSVSASHSAWHVVSNLQTLQYHGKGEGELSSNSLCVACMQWSS</sequence>
<dbReference type="InterPro" id="IPR001315">
    <property type="entry name" value="CARD"/>
</dbReference>
<dbReference type="PANTHER" id="PTHR47901">
    <property type="entry name" value="CASPASE RECRUITMENT DOMAIN-CONTAINING PROTEIN 18"/>
    <property type="match status" value="1"/>
</dbReference>
<dbReference type="Gene3D" id="3.40.50.1460">
    <property type="match status" value="1"/>
</dbReference>
<dbReference type="SUPFAM" id="SSF47986">
    <property type="entry name" value="DEATH domain"/>
    <property type="match status" value="1"/>
</dbReference>
<dbReference type="InterPro" id="IPR011029">
    <property type="entry name" value="DEATH-like_dom_sf"/>
</dbReference>
<keyword evidence="9" id="KW-1185">Reference proteome</keyword>
<evidence type="ECO:0000259" key="6">
    <source>
        <dbReference type="PROSITE" id="PS50208"/>
    </source>
</evidence>
<dbReference type="SUPFAM" id="SSF52129">
    <property type="entry name" value="Caspase-like"/>
    <property type="match status" value="1"/>
</dbReference>